<gene>
    <name evidence="1" type="ORF">SAMN05421880_11553</name>
</gene>
<keyword evidence="2" id="KW-1185">Reference proteome</keyword>
<proteinExistence type="predicted"/>
<organism evidence="1 2">
    <name type="scientific">Nitrosomonas nitrosa</name>
    <dbReference type="NCBI Taxonomy" id="52442"/>
    <lineage>
        <taxon>Bacteria</taxon>
        <taxon>Pseudomonadati</taxon>
        <taxon>Pseudomonadota</taxon>
        <taxon>Betaproteobacteria</taxon>
        <taxon>Nitrosomonadales</taxon>
        <taxon>Nitrosomonadaceae</taxon>
        <taxon>Nitrosomonas</taxon>
    </lineage>
</organism>
<accession>A0A1I4QJU4</accession>
<reference evidence="1 2" key="1">
    <citation type="submission" date="2016-10" db="EMBL/GenBank/DDBJ databases">
        <authorList>
            <person name="de Groot N.N."/>
        </authorList>
    </citation>
    <scope>NUCLEOTIDE SEQUENCE [LARGE SCALE GENOMIC DNA]</scope>
    <source>
        <strain evidence="1 2">Nm146</strain>
    </source>
</reference>
<dbReference type="AlphaFoldDB" id="A0A1I4QJU4"/>
<sequence>MEFENLILFRNRVVCNQFAGNKLENSLVNLGFTLGNQVLFHF</sequence>
<name>A0A1I4QJU4_9PROT</name>
<evidence type="ECO:0000313" key="1">
    <source>
        <dbReference type="EMBL" id="SFM40339.1"/>
    </source>
</evidence>
<dbReference type="EMBL" id="FOUF01000015">
    <property type="protein sequence ID" value="SFM40339.1"/>
    <property type="molecule type" value="Genomic_DNA"/>
</dbReference>
<dbReference type="Proteomes" id="UP000199561">
    <property type="component" value="Unassembled WGS sequence"/>
</dbReference>
<protein>
    <submittedName>
        <fullName evidence="1">Uncharacterized protein</fullName>
    </submittedName>
</protein>
<evidence type="ECO:0000313" key="2">
    <source>
        <dbReference type="Proteomes" id="UP000199561"/>
    </source>
</evidence>